<protein>
    <recommendedName>
        <fullName evidence="3">Lipocalin-like domain-containing protein</fullName>
    </recommendedName>
</protein>
<dbReference type="EMBL" id="BAABDK010000012">
    <property type="protein sequence ID" value="GAA4031583.1"/>
    <property type="molecule type" value="Genomic_DNA"/>
</dbReference>
<evidence type="ECO:0008006" key="3">
    <source>
        <dbReference type="Google" id="ProtNLM"/>
    </source>
</evidence>
<sequence length="154" mass="16574">MQATTFILSPLPVVLMKLQSLFSFRYFASLLVLVSLFAASCSNDKGKVEGVNMLYGTDSKVWKTSKQTDATGDKVKQTNAQEDEQLRIFANGTYNMTGATGAVNGKYTFDQAGKTITMTPDGATTSNTFAVETLTDDKLTLKSADGAALMLEAE</sequence>
<keyword evidence="2" id="KW-1185">Reference proteome</keyword>
<proteinExistence type="predicted"/>
<comment type="caution">
    <text evidence="1">The sequence shown here is derived from an EMBL/GenBank/DDBJ whole genome shotgun (WGS) entry which is preliminary data.</text>
</comment>
<evidence type="ECO:0000313" key="1">
    <source>
        <dbReference type="EMBL" id="GAA4031583.1"/>
    </source>
</evidence>
<gene>
    <name evidence="1" type="ORF">GCM10022409_14770</name>
</gene>
<accession>A0ABP7TUT6</accession>
<reference evidence="2" key="1">
    <citation type="journal article" date="2019" name="Int. J. Syst. Evol. Microbiol.">
        <title>The Global Catalogue of Microorganisms (GCM) 10K type strain sequencing project: providing services to taxonomists for standard genome sequencing and annotation.</title>
        <authorList>
            <consortium name="The Broad Institute Genomics Platform"/>
            <consortium name="The Broad Institute Genome Sequencing Center for Infectious Disease"/>
            <person name="Wu L."/>
            <person name="Ma J."/>
        </authorList>
    </citation>
    <scope>NUCLEOTIDE SEQUENCE [LARGE SCALE GENOMIC DNA]</scope>
    <source>
        <strain evidence="2">JCM 17225</strain>
    </source>
</reference>
<evidence type="ECO:0000313" key="2">
    <source>
        <dbReference type="Proteomes" id="UP001501469"/>
    </source>
</evidence>
<organism evidence="1 2">
    <name type="scientific">Hymenobacter glaciei</name>
    <dbReference type="NCBI Taxonomy" id="877209"/>
    <lineage>
        <taxon>Bacteria</taxon>
        <taxon>Pseudomonadati</taxon>
        <taxon>Bacteroidota</taxon>
        <taxon>Cytophagia</taxon>
        <taxon>Cytophagales</taxon>
        <taxon>Hymenobacteraceae</taxon>
        <taxon>Hymenobacter</taxon>
    </lineage>
</organism>
<name>A0ABP7TUT6_9BACT</name>
<dbReference type="Proteomes" id="UP001501469">
    <property type="component" value="Unassembled WGS sequence"/>
</dbReference>